<name>A0A8J2YTY1_9PROT</name>
<gene>
    <name evidence="1" type="ORF">GCM10011611_27690</name>
</gene>
<dbReference type="Proteomes" id="UP000646365">
    <property type="component" value="Unassembled WGS sequence"/>
</dbReference>
<protein>
    <submittedName>
        <fullName evidence="1">Uncharacterized protein</fullName>
    </submittedName>
</protein>
<comment type="caution">
    <text evidence="1">The sequence shown here is derived from an EMBL/GenBank/DDBJ whole genome shotgun (WGS) entry which is preliminary data.</text>
</comment>
<reference evidence="1" key="2">
    <citation type="submission" date="2020-09" db="EMBL/GenBank/DDBJ databases">
        <authorList>
            <person name="Sun Q."/>
            <person name="Zhou Y."/>
        </authorList>
    </citation>
    <scope>NUCLEOTIDE SEQUENCE</scope>
    <source>
        <strain evidence="1">CGMCC 1.15725</strain>
    </source>
</reference>
<organism evidence="1 2">
    <name type="scientific">Aliidongia dinghuensis</name>
    <dbReference type="NCBI Taxonomy" id="1867774"/>
    <lineage>
        <taxon>Bacteria</taxon>
        <taxon>Pseudomonadati</taxon>
        <taxon>Pseudomonadota</taxon>
        <taxon>Alphaproteobacteria</taxon>
        <taxon>Rhodospirillales</taxon>
        <taxon>Dongiaceae</taxon>
        <taxon>Aliidongia</taxon>
    </lineage>
</organism>
<evidence type="ECO:0000313" key="1">
    <source>
        <dbReference type="EMBL" id="GGF20151.1"/>
    </source>
</evidence>
<keyword evidence="2" id="KW-1185">Reference proteome</keyword>
<proteinExistence type="predicted"/>
<accession>A0A8J2YTY1</accession>
<reference evidence="1" key="1">
    <citation type="journal article" date="2014" name="Int. J. Syst. Evol. Microbiol.">
        <title>Complete genome sequence of Corynebacterium casei LMG S-19264T (=DSM 44701T), isolated from a smear-ripened cheese.</title>
        <authorList>
            <consortium name="US DOE Joint Genome Institute (JGI-PGF)"/>
            <person name="Walter F."/>
            <person name="Albersmeier A."/>
            <person name="Kalinowski J."/>
            <person name="Ruckert C."/>
        </authorList>
    </citation>
    <scope>NUCLEOTIDE SEQUENCE</scope>
    <source>
        <strain evidence="1">CGMCC 1.15725</strain>
    </source>
</reference>
<dbReference type="AlphaFoldDB" id="A0A8J2YTY1"/>
<dbReference type="EMBL" id="BMJQ01000006">
    <property type="protein sequence ID" value="GGF20151.1"/>
    <property type="molecule type" value="Genomic_DNA"/>
</dbReference>
<sequence>MGVPAPAASTCRRTPSFAVTNMAELLGVAGEFVEAAGLHNAGRQQATELFHPGGRHGRADLPEKPFAIDDPGGMIGREMHPWGSIMAAIERAGDIIMDFEPAEGVP</sequence>
<evidence type="ECO:0000313" key="2">
    <source>
        <dbReference type="Proteomes" id="UP000646365"/>
    </source>
</evidence>